<dbReference type="AlphaFoldDB" id="A0A2K9ED39"/>
<keyword evidence="1" id="KW-1133">Transmembrane helix</keyword>
<name>A0A2K9ED39_9FIRM</name>
<dbReference type="KEGG" id="hsc:HVS_10795"/>
<evidence type="ECO:0000313" key="3">
    <source>
        <dbReference type="Proteomes" id="UP000233534"/>
    </source>
</evidence>
<evidence type="ECO:0000313" key="2">
    <source>
        <dbReference type="EMBL" id="AUG58054.1"/>
    </source>
</evidence>
<proteinExistence type="predicted"/>
<keyword evidence="1" id="KW-0472">Membrane</keyword>
<keyword evidence="2" id="KW-0378">Hydrolase</keyword>
<reference evidence="2 3" key="1">
    <citation type="submission" date="2017-12" db="EMBL/GenBank/DDBJ databases">
        <title>Complete genome sequence of Herbivorax saccincola GGR1, a novel Cellulosome-producing hydrolytic bacterium in a thermophilic biogas plant, established by Illumina and Nanopore MinION sequencing.</title>
        <authorList>
            <person name="Pechtl A."/>
            <person name="Ruckert C."/>
            <person name="Koeck D.E."/>
            <person name="Maus I."/>
            <person name="Winkler A."/>
            <person name="Kalinowski J."/>
            <person name="Puhler A."/>
            <person name="Schwarz W.W."/>
            <person name="Zverlov V.V."/>
            <person name="Schluter A."/>
            <person name="Liebl W."/>
        </authorList>
    </citation>
    <scope>NUCLEOTIDE SEQUENCE [LARGE SCALE GENOMIC DNA]</scope>
    <source>
        <strain evidence="3">SR1</strain>
    </source>
</reference>
<dbReference type="InterPro" id="IPR036412">
    <property type="entry name" value="HAD-like_sf"/>
</dbReference>
<dbReference type="GO" id="GO:0016787">
    <property type="term" value="F:hydrolase activity"/>
    <property type="evidence" value="ECO:0007669"/>
    <property type="project" value="UniProtKB-KW"/>
</dbReference>
<keyword evidence="3" id="KW-1185">Reference proteome</keyword>
<accession>A0A2K9ED39</accession>
<protein>
    <submittedName>
        <fullName evidence="2">Haloacid dehalogenase-like hydrolase</fullName>
    </submittedName>
</protein>
<dbReference type="Gene3D" id="3.40.50.1000">
    <property type="entry name" value="HAD superfamily/HAD-like"/>
    <property type="match status" value="1"/>
</dbReference>
<dbReference type="InterPro" id="IPR023214">
    <property type="entry name" value="HAD_sf"/>
</dbReference>
<dbReference type="EMBL" id="CP025197">
    <property type="protein sequence ID" value="AUG58054.1"/>
    <property type="molecule type" value="Genomic_DNA"/>
</dbReference>
<sequence length="223" mass="26549">MYKYSKIVDKIAKEGIKYAIVDVDNTITKSNVLDLFLFLQKKRLKSLYKPWAVFFCLTKIPIYLLLDFFNRELFQKAFYKNYNKYTLNDLNKGGRELFNEILKNRFIQDVHDLIFYLKDNGIKVILLSTSIEPVIKEYGKYFNVKYKCLEVFESGGRAFVDLTHLKNFKENYIKMFNKDEIISIADSKHDKKILMYSKYAIIVNKRTKKWMNKINSLAFVRDG</sequence>
<dbReference type="Proteomes" id="UP000233534">
    <property type="component" value="Chromosome"/>
</dbReference>
<evidence type="ECO:0000256" key="1">
    <source>
        <dbReference type="SAM" id="Phobius"/>
    </source>
</evidence>
<keyword evidence="1" id="KW-0812">Transmembrane</keyword>
<dbReference type="RefSeq" id="WP_101302152.1">
    <property type="nucleotide sequence ID" value="NZ_CP025197.1"/>
</dbReference>
<dbReference type="SUPFAM" id="SSF56784">
    <property type="entry name" value="HAD-like"/>
    <property type="match status" value="1"/>
</dbReference>
<gene>
    <name evidence="2" type="ORF">HVS_10795</name>
</gene>
<organism evidence="2 3">
    <name type="scientific">Acetivibrio saccincola</name>
    <dbReference type="NCBI Taxonomy" id="1677857"/>
    <lineage>
        <taxon>Bacteria</taxon>
        <taxon>Bacillati</taxon>
        <taxon>Bacillota</taxon>
        <taxon>Clostridia</taxon>
        <taxon>Eubacteriales</taxon>
        <taxon>Oscillospiraceae</taxon>
        <taxon>Acetivibrio</taxon>
    </lineage>
</organism>
<dbReference type="Pfam" id="PF12710">
    <property type="entry name" value="HAD"/>
    <property type="match status" value="1"/>
</dbReference>
<feature type="transmembrane region" description="Helical" evidence="1">
    <location>
        <begin position="47"/>
        <end position="66"/>
    </location>
</feature>